<dbReference type="EMBL" id="JAFBDZ010000003">
    <property type="protein sequence ID" value="MBM7586510.1"/>
    <property type="molecule type" value="Genomic_DNA"/>
</dbReference>
<name>A0ABS2NFB3_9BACI</name>
<organism evidence="2 3">
    <name type="scientific">Rossellomorea pakistanensis</name>
    <dbReference type="NCBI Taxonomy" id="992288"/>
    <lineage>
        <taxon>Bacteria</taxon>
        <taxon>Bacillati</taxon>
        <taxon>Bacillota</taxon>
        <taxon>Bacilli</taxon>
        <taxon>Bacillales</taxon>
        <taxon>Bacillaceae</taxon>
        <taxon>Rossellomorea</taxon>
    </lineage>
</organism>
<evidence type="ECO:0000256" key="1">
    <source>
        <dbReference type="SAM" id="MobiDB-lite"/>
    </source>
</evidence>
<proteinExistence type="predicted"/>
<feature type="compositionally biased region" description="Basic and acidic residues" evidence="1">
    <location>
        <begin position="24"/>
        <end position="34"/>
    </location>
</feature>
<sequence>MKEYEAESKEHPFDRLMSNSLKSPFKEEERKDLPEPNNDDIFGQLDQILASLGDLKPLWSQVSPFIKSFFK</sequence>
<reference evidence="2 3" key="1">
    <citation type="submission" date="2021-01" db="EMBL/GenBank/DDBJ databases">
        <title>Genomic Encyclopedia of Type Strains, Phase IV (KMG-IV): sequencing the most valuable type-strain genomes for metagenomic binning, comparative biology and taxonomic classification.</title>
        <authorList>
            <person name="Goeker M."/>
        </authorList>
    </citation>
    <scope>NUCLEOTIDE SEQUENCE [LARGE SCALE GENOMIC DNA]</scope>
    <source>
        <strain evidence="2 3">DSM 24834</strain>
    </source>
</reference>
<evidence type="ECO:0000313" key="3">
    <source>
        <dbReference type="Proteomes" id="UP001646157"/>
    </source>
</evidence>
<evidence type="ECO:0000313" key="2">
    <source>
        <dbReference type="EMBL" id="MBM7586510.1"/>
    </source>
</evidence>
<keyword evidence="3" id="KW-1185">Reference proteome</keyword>
<dbReference type="Proteomes" id="UP001646157">
    <property type="component" value="Unassembled WGS sequence"/>
</dbReference>
<accession>A0ABS2NFB3</accession>
<feature type="region of interest" description="Disordered" evidence="1">
    <location>
        <begin position="1"/>
        <end position="39"/>
    </location>
</feature>
<gene>
    <name evidence="2" type="ORF">JOC86_003062</name>
</gene>
<feature type="compositionally biased region" description="Basic and acidic residues" evidence="1">
    <location>
        <begin position="1"/>
        <end position="14"/>
    </location>
</feature>
<comment type="caution">
    <text evidence="2">The sequence shown here is derived from an EMBL/GenBank/DDBJ whole genome shotgun (WGS) entry which is preliminary data.</text>
</comment>
<dbReference type="RefSeq" id="WP_205173727.1">
    <property type="nucleotide sequence ID" value="NZ_JAFBDZ010000003.1"/>
</dbReference>
<protein>
    <submittedName>
        <fullName evidence="2">Uncharacterized protein</fullName>
    </submittedName>
</protein>